<organism evidence="1">
    <name type="scientific">Lepeophtheirus salmonis</name>
    <name type="common">Salmon louse</name>
    <name type="synonym">Caligus salmonis</name>
    <dbReference type="NCBI Taxonomy" id="72036"/>
    <lineage>
        <taxon>Eukaryota</taxon>
        <taxon>Metazoa</taxon>
        <taxon>Ecdysozoa</taxon>
        <taxon>Arthropoda</taxon>
        <taxon>Crustacea</taxon>
        <taxon>Multicrustacea</taxon>
        <taxon>Hexanauplia</taxon>
        <taxon>Copepoda</taxon>
        <taxon>Siphonostomatoida</taxon>
        <taxon>Caligidae</taxon>
        <taxon>Lepeophtheirus</taxon>
    </lineage>
</organism>
<reference evidence="1" key="1">
    <citation type="submission" date="2014-05" db="EMBL/GenBank/DDBJ databases">
        <authorList>
            <person name="Chronopoulou M."/>
        </authorList>
    </citation>
    <scope>NUCLEOTIDE SEQUENCE</scope>
    <source>
        <tissue evidence="1">Whole organism</tissue>
    </source>
</reference>
<dbReference type="AlphaFoldDB" id="A0A0K2TGQ1"/>
<protein>
    <submittedName>
        <fullName evidence="1">Uncharacterized protein</fullName>
    </submittedName>
</protein>
<sequence>MVVVTFILDGSPQKIIQRSQTASTRWLIDVAVSAYDAIVEDSAQNIHCNVGYVAHSAILLEPNVVDIFLFHLGKPKVFQHSPIALTIDRNGSSLLVFSLSETAAVFPIEHTGRTRERVVLSINEPVLRTCFTNLSTNWLEGALFRPT</sequence>
<accession>A0A0K2TGQ1</accession>
<name>A0A0K2TGQ1_LEPSM</name>
<proteinExistence type="predicted"/>
<evidence type="ECO:0000313" key="1">
    <source>
        <dbReference type="EMBL" id="CDW24666.1"/>
    </source>
</evidence>
<dbReference type="EMBL" id="HACA01007305">
    <property type="protein sequence ID" value="CDW24666.1"/>
    <property type="molecule type" value="Transcribed_RNA"/>
</dbReference>